<reference evidence="1 2" key="1">
    <citation type="submission" date="2016-07" db="EMBL/GenBank/DDBJ databases">
        <title>Pervasive Adenine N6-methylation of Active Genes in Fungi.</title>
        <authorList>
            <consortium name="DOE Joint Genome Institute"/>
            <person name="Mondo S.J."/>
            <person name="Dannebaum R.O."/>
            <person name="Kuo R.C."/>
            <person name="Labutti K."/>
            <person name="Haridas S."/>
            <person name="Kuo A."/>
            <person name="Salamov A."/>
            <person name="Ahrendt S.R."/>
            <person name="Lipzen A."/>
            <person name="Sullivan W."/>
            <person name="Andreopoulos W.B."/>
            <person name="Clum A."/>
            <person name="Lindquist E."/>
            <person name="Daum C."/>
            <person name="Ramamoorthy G.K."/>
            <person name="Gryganskyi A."/>
            <person name="Culley D."/>
            <person name="Magnuson J.K."/>
            <person name="James T.Y."/>
            <person name="O'Malley M.A."/>
            <person name="Stajich J.E."/>
            <person name="Spatafora J.W."/>
            <person name="Visel A."/>
            <person name="Grigoriev I.V."/>
        </authorList>
    </citation>
    <scope>NUCLEOTIDE SEQUENCE [LARGE SCALE GENOMIC DNA]</scope>
    <source>
        <strain evidence="1 2">CBS 129021</strain>
    </source>
</reference>
<dbReference type="OrthoDB" id="4062651at2759"/>
<evidence type="ECO:0000313" key="2">
    <source>
        <dbReference type="Proteomes" id="UP000193689"/>
    </source>
</evidence>
<keyword evidence="2" id="KW-1185">Reference proteome</keyword>
<dbReference type="GeneID" id="63774174"/>
<organism evidence="1 2">
    <name type="scientific">Pseudomassariella vexata</name>
    <dbReference type="NCBI Taxonomy" id="1141098"/>
    <lineage>
        <taxon>Eukaryota</taxon>
        <taxon>Fungi</taxon>
        <taxon>Dikarya</taxon>
        <taxon>Ascomycota</taxon>
        <taxon>Pezizomycotina</taxon>
        <taxon>Sordariomycetes</taxon>
        <taxon>Xylariomycetidae</taxon>
        <taxon>Amphisphaeriales</taxon>
        <taxon>Pseudomassariaceae</taxon>
        <taxon>Pseudomassariella</taxon>
    </lineage>
</organism>
<dbReference type="InParanoid" id="A0A1Y2EG85"/>
<sequence>MRESSSNWDFGNVRDEVRTRVKNLAESPQLKEKYLFYLQAAEEFELDGVTVEDFYDWIMEPFLSLPRSIPPPDRNKTPTLQDFFHPKTFLISLHWNLILLST</sequence>
<name>A0A1Y2EG85_9PEZI</name>
<proteinExistence type="predicted"/>
<accession>A0A1Y2EG85</accession>
<evidence type="ECO:0000313" key="1">
    <source>
        <dbReference type="EMBL" id="ORY69805.1"/>
    </source>
</evidence>
<dbReference type="EMBL" id="MCFJ01000002">
    <property type="protein sequence ID" value="ORY69805.1"/>
    <property type="molecule type" value="Genomic_DNA"/>
</dbReference>
<protein>
    <submittedName>
        <fullName evidence="1">Uncharacterized protein</fullName>
    </submittedName>
</protein>
<dbReference type="RefSeq" id="XP_040719755.1">
    <property type="nucleotide sequence ID" value="XM_040857962.1"/>
</dbReference>
<comment type="caution">
    <text evidence="1">The sequence shown here is derived from an EMBL/GenBank/DDBJ whole genome shotgun (WGS) entry which is preliminary data.</text>
</comment>
<dbReference type="AlphaFoldDB" id="A0A1Y2EG85"/>
<gene>
    <name evidence="1" type="ORF">BCR38DRAFT_405481</name>
</gene>
<dbReference type="Proteomes" id="UP000193689">
    <property type="component" value="Unassembled WGS sequence"/>
</dbReference>
<dbReference type="STRING" id="1141098.A0A1Y2EG85"/>